<gene>
    <name evidence="1" type="ORF">EVOR1521_LOCUS2162</name>
</gene>
<dbReference type="EMBL" id="CAUJNA010000109">
    <property type="protein sequence ID" value="CAJ1371997.1"/>
    <property type="molecule type" value="Genomic_DNA"/>
</dbReference>
<name>A0AA36HMU4_9DINO</name>
<evidence type="ECO:0000313" key="2">
    <source>
        <dbReference type="Proteomes" id="UP001178507"/>
    </source>
</evidence>
<dbReference type="AlphaFoldDB" id="A0AA36HMU4"/>
<organism evidence="1 2">
    <name type="scientific">Effrenium voratum</name>
    <dbReference type="NCBI Taxonomy" id="2562239"/>
    <lineage>
        <taxon>Eukaryota</taxon>
        <taxon>Sar</taxon>
        <taxon>Alveolata</taxon>
        <taxon>Dinophyceae</taxon>
        <taxon>Suessiales</taxon>
        <taxon>Symbiodiniaceae</taxon>
        <taxon>Effrenium</taxon>
    </lineage>
</organism>
<protein>
    <submittedName>
        <fullName evidence="1">Uncharacterized protein</fullName>
    </submittedName>
</protein>
<proteinExistence type="predicted"/>
<keyword evidence="2" id="KW-1185">Reference proteome</keyword>
<accession>A0AA36HMU4</accession>
<comment type="caution">
    <text evidence="1">The sequence shown here is derived from an EMBL/GenBank/DDBJ whole genome shotgun (WGS) entry which is preliminary data.</text>
</comment>
<reference evidence="1" key="1">
    <citation type="submission" date="2023-08" db="EMBL/GenBank/DDBJ databases">
        <authorList>
            <person name="Chen Y."/>
            <person name="Shah S."/>
            <person name="Dougan E. K."/>
            <person name="Thang M."/>
            <person name="Chan C."/>
        </authorList>
    </citation>
    <scope>NUCLEOTIDE SEQUENCE</scope>
</reference>
<dbReference type="Proteomes" id="UP001178507">
    <property type="component" value="Unassembled WGS sequence"/>
</dbReference>
<sequence length="425" mass="46732">MHEDASKAEAAHAIQLVEAEGVIKRDIEMLQEAVDDVRLKVDVPAEPDVEPECCSESGPRTLSQILSGHGLHSFSPPDNDNQKLAMRRVRRLMPAFSSFVRDVRASEGFLSRSQVFGLKRPLSEHAQQVRELSICARQAELAGHRQSRAQAWASCSAMVAGEAAKRAGSDAAQQVQTLRPSCTREYQFVAARMHPCGKVQPALVERVWTAKAKKTQKAKTVHVNYEVEGSIEADRCSWCHICLLEPVGPAESGVYWLHCGHEATAVNPHGGQILYEIPQCQLTCREADVYLHVQVSKRACRAMEEVQGQGWVVESSTEVAGSPTATVFTYDAFHPTKRGKENIMEYMGIMKSMYDRVSKTPLLKSDGTVAPLANSRQGPPLWRELVARTPGFIEIVAKQGGMHKKQPSAAEISNGVWAKFAAVAP</sequence>
<evidence type="ECO:0000313" key="1">
    <source>
        <dbReference type="EMBL" id="CAJ1371997.1"/>
    </source>
</evidence>
<feature type="non-terminal residue" evidence="1">
    <location>
        <position position="425"/>
    </location>
</feature>